<dbReference type="InterPro" id="IPR009091">
    <property type="entry name" value="RCC1/BLIP-II"/>
</dbReference>
<gene>
    <name evidence="1" type="ORF">A3C89_00455</name>
</gene>
<dbReference type="PRINTS" id="PR00633">
    <property type="entry name" value="RCCNDNSATION"/>
</dbReference>
<protein>
    <submittedName>
        <fullName evidence="1">Uncharacterized protein</fullName>
    </submittedName>
</protein>
<dbReference type="Gene3D" id="2.130.10.30">
    <property type="entry name" value="Regulator of chromosome condensation 1/beta-lactamase-inhibitor protein II"/>
    <property type="match status" value="2"/>
</dbReference>
<evidence type="ECO:0000313" key="2">
    <source>
        <dbReference type="Proteomes" id="UP000178794"/>
    </source>
</evidence>
<reference evidence="1 2" key="1">
    <citation type="journal article" date="2016" name="Nat. Commun.">
        <title>Thousands of microbial genomes shed light on interconnected biogeochemical processes in an aquifer system.</title>
        <authorList>
            <person name="Anantharaman K."/>
            <person name="Brown C.T."/>
            <person name="Hug L.A."/>
            <person name="Sharon I."/>
            <person name="Castelle C.J."/>
            <person name="Probst A.J."/>
            <person name="Thomas B.C."/>
            <person name="Singh A."/>
            <person name="Wilkins M.J."/>
            <person name="Karaoz U."/>
            <person name="Brodie E.L."/>
            <person name="Williams K.H."/>
            <person name="Hubbard S.S."/>
            <person name="Banfield J.F."/>
        </authorList>
    </citation>
    <scope>NUCLEOTIDE SEQUENCE [LARGE SCALE GENOMIC DNA]</scope>
</reference>
<dbReference type="SUPFAM" id="SSF50985">
    <property type="entry name" value="RCC1/BLIP-II"/>
    <property type="match status" value="1"/>
</dbReference>
<comment type="caution">
    <text evidence="1">The sequence shown here is derived from an EMBL/GenBank/DDBJ whole genome shotgun (WGS) entry which is preliminary data.</text>
</comment>
<name>A0A1F6DE54_9BACT</name>
<dbReference type="GO" id="GO:0005737">
    <property type="term" value="C:cytoplasm"/>
    <property type="evidence" value="ECO:0007669"/>
    <property type="project" value="TreeGrafter"/>
</dbReference>
<dbReference type="InterPro" id="IPR000408">
    <property type="entry name" value="Reg_chr_condens"/>
</dbReference>
<organism evidence="1 2">
    <name type="scientific">Candidatus Kaiserbacteria bacterium RIFCSPHIGHO2_02_FULL_50_50</name>
    <dbReference type="NCBI Taxonomy" id="1798492"/>
    <lineage>
        <taxon>Bacteria</taxon>
        <taxon>Candidatus Kaiseribacteriota</taxon>
    </lineage>
</organism>
<sequence>MCGVMSAYADDNIAVAVGDSHTLFLKHDGTVWSTGYNGNGQLGDGSLWKRSSPVKVTGLNNVVSIAASGQHSLFLKSDGTVWVSGLNNNGQLGIGTLENKNIAVQVPNLSSVVELAASGDSSAFLKSDGTVWITGKICGQFGMNRCGTPLILLNPTQITNAPVGVTSISLATTYGHYLKNDGTVWAAGEGSNGQLGDGSGVFSANPVQVKNVSNIIKISGGFFLQKDGSVWATGNNTYGQLGDGTTVSRNEPIKITTISDVKEISARSAHSLFLKNDGTVWAAGFNGYGQLGDGTTVNKSVPVAVIGAKNALTLASMSYQSFYVRGDGVVYGMGYNAFGKLGIGYESSYEVTPTAALKGASIDTCNDTYLHLLPCGPVVNAILQKTYLGGYPTTREHIAITYKVFNKSLRQIPPATLYRSTYLNEVNALVATCQANTPCPVLAQPGEYYIIGEYLNPYGSASYRMKSVTSGSDWFNQATLLFVSHYDTPSNLLWTH</sequence>
<dbReference type="STRING" id="1798492.A3C89_00455"/>
<dbReference type="AlphaFoldDB" id="A0A1F6DE54"/>
<dbReference type="PANTHER" id="PTHR45982:SF1">
    <property type="entry name" value="REGULATOR OF CHROMOSOME CONDENSATION"/>
    <property type="match status" value="1"/>
</dbReference>
<accession>A0A1F6DE54</accession>
<dbReference type="GO" id="GO:0005085">
    <property type="term" value="F:guanyl-nucleotide exchange factor activity"/>
    <property type="evidence" value="ECO:0007669"/>
    <property type="project" value="TreeGrafter"/>
</dbReference>
<proteinExistence type="predicted"/>
<dbReference type="InterPro" id="IPR051553">
    <property type="entry name" value="Ran_GTPase-activating"/>
</dbReference>
<evidence type="ECO:0000313" key="1">
    <source>
        <dbReference type="EMBL" id="OGG59671.1"/>
    </source>
</evidence>
<dbReference type="PANTHER" id="PTHR45982">
    <property type="entry name" value="REGULATOR OF CHROMOSOME CONDENSATION"/>
    <property type="match status" value="1"/>
</dbReference>
<dbReference type="Proteomes" id="UP000178794">
    <property type="component" value="Unassembled WGS sequence"/>
</dbReference>
<dbReference type="EMBL" id="MFLF01000013">
    <property type="protein sequence ID" value="OGG59671.1"/>
    <property type="molecule type" value="Genomic_DNA"/>
</dbReference>
<dbReference type="PROSITE" id="PS50012">
    <property type="entry name" value="RCC1_3"/>
    <property type="match status" value="5"/>
</dbReference>
<dbReference type="Pfam" id="PF00415">
    <property type="entry name" value="RCC1"/>
    <property type="match status" value="5"/>
</dbReference>